<keyword evidence="1" id="KW-0812">Transmembrane</keyword>
<protein>
    <submittedName>
        <fullName evidence="2">Uncharacterized protein</fullName>
    </submittedName>
</protein>
<evidence type="ECO:0000313" key="2">
    <source>
        <dbReference type="EMBL" id="CAG7835650.1"/>
    </source>
</evidence>
<keyword evidence="1" id="KW-0472">Membrane</keyword>
<comment type="caution">
    <text evidence="2">The sequence shown here is derived from an EMBL/GenBank/DDBJ whole genome shotgun (WGS) entry which is preliminary data.</text>
</comment>
<dbReference type="EMBL" id="CAJVCH010570709">
    <property type="protein sequence ID" value="CAG7835650.1"/>
    <property type="molecule type" value="Genomic_DNA"/>
</dbReference>
<name>A0A8J2PSX7_9HEXA</name>
<feature type="transmembrane region" description="Helical" evidence="1">
    <location>
        <begin position="312"/>
        <end position="338"/>
    </location>
</feature>
<gene>
    <name evidence="2" type="ORF">AFUS01_LOCUS44991</name>
</gene>
<evidence type="ECO:0000256" key="1">
    <source>
        <dbReference type="SAM" id="Phobius"/>
    </source>
</evidence>
<evidence type="ECO:0000313" key="3">
    <source>
        <dbReference type="Proteomes" id="UP000708208"/>
    </source>
</evidence>
<reference evidence="2" key="1">
    <citation type="submission" date="2021-06" db="EMBL/GenBank/DDBJ databases">
        <authorList>
            <person name="Hodson N. C."/>
            <person name="Mongue J. A."/>
            <person name="Jaron S. K."/>
        </authorList>
    </citation>
    <scope>NUCLEOTIDE SEQUENCE</scope>
</reference>
<sequence length="347" mass="39022">MNGPVLLPRPAQPPGASDALKRMGSKVGALFHGPLPPVQKAPGLEVLASVSKLFTIFNSKAEHILTAAEVRQPTFFFLPHWKCQIYICTTFGEPLVLLAQRNEGCFVGYKPNPLFEACYRADRSISPYARRPGRNLDNVDSHVHLHLLKSGEFIGHFFQGLSSTAILDGNFRPIFTFKERDLLIEELAIQELQRGPQDPDDDDDEDFWDVNSRRSRYLAVRPDSIGSEGPAVPDPGLEVVVKSKTKPNFDLVEETQLVGKVESHASLRKLIASVPSNYCYTCTFPREYTQVDKVLILGFVIYKQRKEACGEYILSLVMFLLVILLLVITMFAMFLAVLNRYDRNFTA</sequence>
<proteinExistence type="predicted"/>
<keyword evidence="3" id="KW-1185">Reference proteome</keyword>
<dbReference type="AlphaFoldDB" id="A0A8J2PSX7"/>
<dbReference type="Proteomes" id="UP000708208">
    <property type="component" value="Unassembled WGS sequence"/>
</dbReference>
<keyword evidence="1" id="KW-1133">Transmembrane helix</keyword>
<accession>A0A8J2PSX7</accession>
<organism evidence="2 3">
    <name type="scientific">Allacma fusca</name>
    <dbReference type="NCBI Taxonomy" id="39272"/>
    <lineage>
        <taxon>Eukaryota</taxon>
        <taxon>Metazoa</taxon>
        <taxon>Ecdysozoa</taxon>
        <taxon>Arthropoda</taxon>
        <taxon>Hexapoda</taxon>
        <taxon>Collembola</taxon>
        <taxon>Symphypleona</taxon>
        <taxon>Sminthuridae</taxon>
        <taxon>Allacma</taxon>
    </lineage>
</organism>